<keyword evidence="3" id="KW-1185">Reference proteome</keyword>
<accession>A0A7W8VEM2</accession>
<dbReference type="RefSeq" id="WP_184392548.1">
    <property type="nucleotide sequence ID" value="NZ_BAAAJD010000067.1"/>
</dbReference>
<dbReference type="InterPro" id="IPR013493">
    <property type="entry name" value="CHP02677"/>
</dbReference>
<feature type="region of interest" description="Disordered" evidence="1">
    <location>
        <begin position="197"/>
        <end position="223"/>
    </location>
</feature>
<dbReference type="Pfam" id="PF09660">
    <property type="entry name" value="DUF2397"/>
    <property type="match status" value="1"/>
</dbReference>
<gene>
    <name evidence="2" type="ORF">HDA36_003173</name>
</gene>
<organism evidence="2 3">
    <name type="scientific">Nocardiopsis composta</name>
    <dbReference type="NCBI Taxonomy" id="157465"/>
    <lineage>
        <taxon>Bacteria</taxon>
        <taxon>Bacillati</taxon>
        <taxon>Actinomycetota</taxon>
        <taxon>Actinomycetes</taxon>
        <taxon>Streptosporangiales</taxon>
        <taxon>Nocardiopsidaceae</taxon>
        <taxon>Nocardiopsis</taxon>
    </lineage>
</organism>
<sequence length="223" mass="22806">MGDSAVEDAGGQGSHRRGRAALLRLARWFDAADAPAAHDVYAAAFAAYPARFLGGAGDEAAPAAASWWNSPPAHVAAAPADGPLPTAAVPDHSDQRARLRDAAEARAHWRRSAAAEVRTALAGGAERLELSTPALDVLMELLTAALGSGSPEARQVTAGDLELGVRLHVGSAPGARIAIASPGGGLDLADVWLRVTDHAEQGPLPEPGDAGADEGADEEDRRC</sequence>
<name>A0A7W8VEM2_9ACTN</name>
<evidence type="ECO:0000313" key="3">
    <source>
        <dbReference type="Proteomes" id="UP000572635"/>
    </source>
</evidence>
<evidence type="ECO:0008006" key="4">
    <source>
        <dbReference type="Google" id="ProtNLM"/>
    </source>
</evidence>
<dbReference type="EMBL" id="JACHDB010000001">
    <property type="protein sequence ID" value="MBB5433089.1"/>
    <property type="molecule type" value="Genomic_DNA"/>
</dbReference>
<comment type="caution">
    <text evidence="2">The sequence shown here is derived from an EMBL/GenBank/DDBJ whole genome shotgun (WGS) entry which is preliminary data.</text>
</comment>
<dbReference type="Proteomes" id="UP000572635">
    <property type="component" value="Unassembled WGS sequence"/>
</dbReference>
<evidence type="ECO:0000256" key="1">
    <source>
        <dbReference type="SAM" id="MobiDB-lite"/>
    </source>
</evidence>
<protein>
    <recommendedName>
        <fullName evidence="4">DUF2397 family protein</fullName>
    </recommendedName>
</protein>
<reference evidence="2 3" key="1">
    <citation type="submission" date="2020-08" db="EMBL/GenBank/DDBJ databases">
        <title>Sequencing the genomes of 1000 actinobacteria strains.</title>
        <authorList>
            <person name="Klenk H.-P."/>
        </authorList>
    </citation>
    <scope>NUCLEOTIDE SEQUENCE [LARGE SCALE GENOMIC DNA]</scope>
    <source>
        <strain evidence="2 3">DSM 44551</strain>
    </source>
</reference>
<dbReference type="AlphaFoldDB" id="A0A7W8VEM2"/>
<evidence type="ECO:0000313" key="2">
    <source>
        <dbReference type="EMBL" id="MBB5433089.1"/>
    </source>
</evidence>
<proteinExistence type="predicted"/>
<feature type="compositionally biased region" description="Acidic residues" evidence="1">
    <location>
        <begin position="211"/>
        <end position="223"/>
    </location>
</feature>